<proteinExistence type="predicted"/>
<reference evidence="2" key="2">
    <citation type="submission" date="2018-05" db="EMBL/GenBank/DDBJ databases">
        <authorList>
            <person name="Ferrari B."/>
        </authorList>
    </citation>
    <scope>NUCLEOTIDE SEQUENCE</scope>
    <source>
        <strain evidence="2">RRmetagenome_bin12</strain>
    </source>
</reference>
<dbReference type="Pfam" id="PF14224">
    <property type="entry name" value="DUF4331"/>
    <property type="match status" value="1"/>
</dbReference>
<dbReference type="Proteomes" id="UP000606991">
    <property type="component" value="Unassembled WGS sequence"/>
</dbReference>
<dbReference type="EMBL" id="JAEKNS010000163">
    <property type="protein sequence ID" value="MBJ7596416.1"/>
    <property type="molecule type" value="Genomic_DNA"/>
</dbReference>
<protein>
    <submittedName>
        <fullName evidence="1">DUF4331 domain-containing protein</fullName>
    </submittedName>
</protein>
<accession>A0A2W5ZM51</accession>
<comment type="caution">
    <text evidence="2">The sequence shown here is derived from an EMBL/GenBank/DDBJ whole genome shotgun (WGS) entry which is preliminary data.</text>
</comment>
<gene>
    <name evidence="2" type="ORF">DLM65_00245</name>
    <name evidence="1" type="ORF">JF886_16435</name>
</gene>
<dbReference type="EMBL" id="QHBU01000008">
    <property type="protein sequence ID" value="PZR84195.1"/>
    <property type="molecule type" value="Genomic_DNA"/>
</dbReference>
<dbReference type="Proteomes" id="UP000248724">
    <property type="component" value="Unassembled WGS sequence"/>
</dbReference>
<evidence type="ECO:0000313" key="2">
    <source>
        <dbReference type="EMBL" id="PZR84195.1"/>
    </source>
</evidence>
<evidence type="ECO:0000313" key="3">
    <source>
        <dbReference type="Proteomes" id="UP000248724"/>
    </source>
</evidence>
<dbReference type="AlphaFoldDB" id="A0A2W5ZM51"/>
<sequence length="475" mass="50701">MSSHREAPAISEDPVADNTDVYAFVSPDKPSTVTLIANFVPLEDPAGGPNFFVFGDSVLYQIHVDNDGDGLAEVTYGFSFSTTYAYPNSFLYNVGPITSISSPNLNRRQVYTVTRTTDAGTVTLGSGLACPPCNIGPASTPDYDDLAGEAVHNLGGGRTVFAGQRAEGFYVDLGAIFDLGDLRPFQSLHIATHMPNSQGINATKYKNVHSIALQVPKTDLTAGGSAPADPTKTSSTVGVWATASRQMSRMYEANGTILDTGGRVQVSRLGNPLVNEVLIPVGKKDYWNSQQPVNESQFAQYFAHPELASLLPGLYPGVFPHLNALNKSGKPRADIEAIFLTGIPAGLIPGFQNYTGSVQAEQLRLNMAIPPTTSKPSNLGLLGMDPAGFPNGRRVFDDVTTIELRALAGVTYALVDKSYVPDKAAGEITQGINSSNTDLTADNTVHYRSAFPYLGHPHAGFDVPNDNEPAPVTRY</sequence>
<accession>A0A934K4W4</accession>
<name>A0A2W5ZM51_9BACT</name>
<reference evidence="1 4" key="3">
    <citation type="submission" date="2020-10" db="EMBL/GenBank/DDBJ databases">
        <title>Ca. Dormibacterota MAGs.</title>
        <authorList>
            <person name="Montgomery K."/>
        </authorList>
    </citation>
    <scope>NUCLEOTIDE SEQUENCE [LARGE SCALE GENOMIC DNA]</scope>
    <source>
        <strain evidence="1">SC8812_S17_18</strain>
    </source>
</reference>
<organism evidence="2 3">
    <name type="scientific">Candidatus Aeolococcus gillhamiae</name>
    <dbReference type="NCBI Taxonomy" id="3127015"/>
    <lineage>
        <taxon>Bacteria</taxon>
        <taxon>Bacillati</taxon>
        <taxon>Candidatus Dormiibacterota</taxon>
        <taxon>Candidatus Dormibacteria</taxon>
        <taxon>Candidatus Aeolococcales</taxon>
        <taxon>Candidatus Aeolococcaceae</taxon>
        <taxon>Candidatus Aeolococcus</taxon>
    </lineage>
</organism>
<dbReference type="RefSeq" id="WP_337314433.1">
    <property type="nucleotide sequence ID" value="NZ_JAEKNS010000163.1"/>
</dbReference>
<dbReference type="InterPro" id="IPR025566">
    <property type="entry name" value="DUF4331"/>
</dbReference>
<evidence type="ECO:0000313" key="4">
    <source>
        <dbReference type="Proteomes" id="UP000606991"/>
    </source>
</evidence>
<reference evidence="2 3" key="1">
    <citation type="journal article" date="2017" name="Nature">
        <title>Atmospheric trace gases support primary production in Antarctic desert surface soil.</title>
        <authorList>
            <person name="Ji M."/>
            <person name="Greening C."/>
            <person name="Vanwonterghem I."/>
            <person name="Carere C.R."/>
            <person name="Bay S.K."/>
            <person name="Steen J.A."/>
            <person name="Montgomery K."/>
            <person name="Lines T."/>
            <person name="Beardall J."/>
            <person name="van Dorst J."/>
            <person name="Snape I."/>
            <person name="Stott M.B."/>
            <person name="Hugenholtz P."/>
            <person name="Ferrari B.C."/>
        </authorList>
    </citation>
    <scope>NUCLEOTIDE SEQUENCE [LARGE SCALE GENOMIC DNA]</scope>
    <source>
        <strain evidence="2">RRmetagenome_bin12</strain>
    </source>
</reference>
<evidence type="ECO:0000313" key="1">
    <source>
        <dbReference type="EMBL" id="MBJ7596416.1"/>
    </source>
</evidence>